<sequence>YECKAQAQERPYISRPSRTQQLLNPKLVPQLTSDVPNDLLRKKGIADEQLAKRAAERGRKRSRDGEIEALPGLDASSVLRKSGSEATVMNDQAPLLQDGRLSNLFSIPTPTSKSRSKHVTDMSMCTPAVESVRLETLTFRRWQSLFSLCFEKRIRPRQIGPLVKELLSVAPAPGRRIAQALLKPRNLGSTVADPLQWSYVDELLALDQIDIVDVLEALLKYSQHHPTHAEAESLKTGKSRLRNPLALESIILYRMAQCITSAERPNRASEARGVIEMAAQWMISLCRSNDILQAATGDAYQVQQQALIIREELGLLVEALLNNAFVCQTIVDSLPSDRRRKFAGALDSFIPFLAQSSSHVATQLQMNTTRHILVDPATDGVLGDSQSLLVDLIMTSFDALSNAMYRSDPAQVIFSLRSFVVNKIPTLISHWRPSLYPPLTTEYCIEQALARLDVHTSQSLASIFGTTDSNSKLVAGARQDFIVACTLHGLVSKQSIGRLLGQTSPKSISFGTRYNEDFLVTQCSTNPQRVEQLINAIEAMDGNVGAVVGAVTRYTKLSNLMQPLCQLLDDWRYDEDQGEHQPAYEEFAAVLLLVLAIVHRYNLTVLDIGISSPNSFVAKVLEQGSTSQPNSTLSKEQSRCLNGWVLGLFETDETGETKGISDDTMSLCSPQDFYLLVPTLFDQTVNACMVRVLHVDTMKEGLEFLLEPFLLPSLIGALTWLTRHSWEDHGNANIVMQVIDKLSLVLWNSTADISMMPPSYTHRQVLLAVRTLGPGTVLRAILEEVRNQTDNGNGAMALDVGTALICAPTAEEPQSSSTLDLVASTIQAPPAQRLSLRDHLRLEISDKAKVQAMDVADAEALVRLSRRVEAQMAGPQIQMSGLDVSAPDMMQTMQGLDMTGTVADTAALDPVINQPLDLSGAAGAEMMNQALGLAGAGGALDGIDLGMGAAGADGGGDLSMADIDAGDVNMDGLGSAGADDDWGLDLDFIGLGAEIAHHFAAAGCTGIALNYASREQAAVELAATLEAEFAGVKAVAIQGDVGVLADCVKCVRESIEAFGGLDIIIGNAGWTKFSTFGDLSALPEEDWDKCWAVNVKGQMALLREAMPTFNANPEGGVFIITSSIAGVSLGGSSMPYSVTKAAQLHLMKCMAQTQGPKVRINAVLPGLLLTDWGNLYPPETIKNLKERAVLKDVTNLSDCADAYVMIARNTSMTGQSVQIDAGLNVANM</sequence>
<dbReference type="SUPFAM" id="SSF51735">
    <property type="entry name" value="NAD(P)-binding Rossmann-fold domains"/>
    <property type="match status" value="1"/>
</dbReference>
<dbReference type="Proteomes" id="UP000308768">
    <property type="component" value="Unassembled WGS sequence"/>
</dbReference>
<dbReference type="EMBL" id="NAJN01001962">
    <property type="protein sequence ID" value="TKA59718.1"/>
    <property type="molecule type" value="Genomic_DNA"/>
</dbReference>
<dbReference type="Gene3D" id="3.40.50.720">
    <property type="entry name" value="NAD(P)-binding Rossmann-like Domain"/>
    <property type="match status" value="1"/>
</dbReference>
<evidence type="ECO:0000256" key="5">
    <source>
        <dbReference type="ARBA" id="ARBA00023159"/>
    </source>
</evidence>
<comment type="caution">
    <text evidence="10">The sequence shown here is derived from an EMBL/GenBank/DDBJ whole genome shotgun (WGS) entry which is preliminary data.</text>
</comment>
<name>A0A4U0WBH9_9PEZI</name>
<comment type="subcellular location">
    <subcellularLocation>
        <location evidence="1 9">Nucleus</location>
    </subcellularLocation>
</comment>
<evidence type="ECO:0000313" key="10">
    <source>
        <dbReference type="EMBL" id="TKA59718.1"/>
    </source>
</evidence>
<keyword evidence="7 9" id="KW-0539">Nucleus</keyword>
<dbReference type="STRING" id="331657.A0A4U0WBH9"/>
<dbReference type="GO" id="GO:0016592">
    <property type="term" value="C:mediator complex"/>
    <property type="evidence" value="ECO:0007669"/>
    <property type="project" value="InterPro"/>
</dbReference>
<dbReference type="AlphaFoldDB" id="A0A4U0WBH9"/>
<dbReference type="Pfam" id="PF13561">
    <property type="entry name" value="adh_short_C2"/>
    <property type="match status" value="1"/>
</dbReference>
<evidence type="ECO:0000256" key="8">
    <source>
        <dbReference type="ARBA" id="ARBA00031256"/>
    </source>
</evidence>
<dbReference type="PANTHER" id="PTHR35784">
    <property type="entry name" value="MEDIATOR OF RNA POLYMERASE II TRANSCRIPTION SUBUNIT 5"/>
    <property type="match status" value="1"/>
</dbReference>
<reference evidence="10 11" key="1">
    <citation type="submission" date="2017-03" db="EMBL/GenBank/DDBJ databases">
        <title>Genomes of endolithic fungi from Antarctica.</title>
        <authorList>
            <person name="Coleine C."/>
            <person name="Masonjones S."/>
            <person name="Stajich J.E."/>
        </authorList>
    </citation>
    <scope>NUCLEOTIDE SEQUENCE [LARGE SCALE GENOMIC DNA]</scope>
    <source>
        <strain evidence="10 11">CCFEE 5187</strain>
    </source>
</reference>
<keyword evidence="6 9" id="KW-0804">Transcription</keyword>
<dbReference type="GO" id="GO:0006357">
    <property type="term" value="P:regulation of transcription by RNA polymerase II"/>
    <property type="evidence" value="ECO:0007669"/>
    <property type="project" value="InterPro"/>
</dbReference>
<dbReference type="InterPro" id="IPR014801">
    <property type="entry name" value="Mediator_Med5_fun"/>
</dbReference>
<proteinExistence type="inferred from homology"/>
<gene>
    <name evidence="9" type="primary">MED5</name>
    <name evidence="10" type="ORF">B0A49_08501</name>
</gene>
<dbReference type="Pfam" id="PF13917">
    <property type="entry name" value="zf-CCHC_3"/>
    <property type="match status" value="1"/>
</dbReference>
<protein>
    <recommendedName>
        <fullName evidence="3 9">Mediator of RNA polymerase II transcription subunit 5</fullName>
    </recommendedName>
    <alternativeName>
        <fullName evidence="8 9">Mediator complex subunit 5</fullName>
    </alternativeName>
</protein>
<keyword evidence="11" id="KW-1185">Reference proteome</keyword>
<evidence type="ECO:0000313" key="11">
    <source>
        <dbReference type="Proteomes" id="UP000308768"/>
    </source>
</evidence>
<keyword evidence="5 9" id="KW-0010">Activator</keyword>
<evidence type="ECO:0000256" key="1">
    <source>
        <dbReference type="ARBA" id="ARBA00004123"/>
    </source>
</evidence>
<comment type="function">
    <text evidence="9">Component of the Mediator complex, a coactivator involved in the regulated transcription of nearly all RNA polymerase II-dependent genes. Mediator functions as a bridge to convey information from gene-specific regulatory proteins to the basal RNA polymerase II transcription machinery. Mediator is recruited to promoters by direct interactions with regulatory proteins and serves as a scaffold for the assembly of a functional preinitiation complex with RNA polymerase II and the general transcription factors.</text>
</comment>
<keyword evidence="4 9" id="KW-0805">Transcription regulation</keyword>
<dbReference type="CDD" id="cd05233">
    <property type="entry name" value="SDR_c"/>
    <property type="match status" value="1"/>
</dbReference>
<dbReference type="InterPro" id="IPR036291">
    <property type="entry name" value="NAD(P)-bd_dom_sf"/>
</dbReference>
<feature type="non-terminal residue" evidence="10">
    <location>
        <position position="1"/>
    </location>
</feature>
<accession>A0A4U0WBH9</accession>
<dbReference type="InterPro" id="IPR002347">
    <property type="entry name" value="SDR_fam"/>
</dbReference>
<comment type="similarity">
    <text evidence="2 9">Belongs to the Mediator complex subunit 5 family.</text>
</comment>
<dbReference type="PANTHER" id="PTHR35784:SF1">
    <property type="entry name" value="MEDIATOR OF RNA POLYMERASE II TRANSCRIPTION SUBUNIT 5"/>
    <property type="match status" value="1"/>
</dbReference>
<organism evidence="10 11">
    <name type="scientific">Cryomyces minteri</name>
    <dbReference type="NCBI Taxonomy" id="331657"/>
    <lineage>
        <taxon>Eukaryota</taxon>
        <taxon>Fungi</taxon>
        <taxon>Dikarya</taxon>
        <taxon>Ascomycota</taxon>
        <taxon>Pezizomycotina</taxon>
        <taxon>Dothideomycetes</taxon>
        <taxon>Dothideomycetes incertae sedis</taxon>
        <taxon>Cryomyces</taxon>
    </lineage>
</organism>
<dbReference type="Pfam" id="PF08689">
    <property type="entry name" value="Med5"/>
    <property type="match status" value="1"/>
</dbReference>
<evidence type="ECO:0000256" key="7">
    <source>
        <dbReference type="ARBA" id="ARBA00023242"/>
    </source>
</evidence>
<comment type="subunit">
    <text evidence="9">Component of the Mediator complex.</text>
</comment>
<evidence type="ECO:0000256" key="3">
    <source>
        <dbReference type="ARBA" id="ARBA00020628"/>
    </source>
</evidence>
<evidence type="ECO:0000256" key="2">
    <source>
        <dbReference type="ARBA" id="ARBA00008782"/>
    </source>
</evidence>
<evidence type="ECO:0000256" key="9">
    <source>
        <dbReference type="RuleBase" id="RU364142"/>
    </source>
</evidence>
<evidence type="ECO:0000256" key="4">
    <source>
        <dbReference type="ARBA" id="ARBA00023015"/>
    </source>
</evidence>
<dbReference type="OrthoDB" id="5322661at2759"/>
<evidence type="ECO:0000256" key="6">
    <source>
        <dbReference type="ARBA" id="ARBA00023163"/>
    </source>
</evidence>
<dbReference type="GO" id="GO:0003712">
    <property type="term" value="F:transcription coregulator activity"/>
    <property type="evidence" value="ECO:0007669"/>
    <property type="project" value="InterPro"/>
</dbReference>
<dbReference type="PRINTS" id="PR00081">
    <property type="entry name" value="GDHRDH"/>
</dbReference>